<reference evidence="1 2" key="1">
    <citation type="submission" date="2016-02" db="EMBL/GenBank/DDBJ databases">
        <authorList>
            <person name="Lynch K.C."/>
            <person name="Doan M."/>
            <person name="Paisley J.T."/>
            <person name="Allen K.G."/>
            <person name="Gaffney B.L."/>
            <person name="Rinehart C.A."/>
            <person name="King R.A."/>
            <person name="Staples A."/>
            <person name="Bowman C.A."/>
            <person name="Russell D.A."/>
            <person name="Pope W.H."/>
            <person name="Jacobs-Sera D."/>
            <person name="Hendrix R.W."/>
            <person name="Hatfull G.F."/>
        </authorList>
    </citation>
    <scope>NUCLEOTIDE SEQUENCE [LARGE SCALE GENOMIC DNA]</scope>
</reference>
<protein>
    <submittedName>
        <fullName evidence="1">Uncharacterized protein</fullName>
    </submittedName>
</protein>
<proteinExistence type="predicted"/>
<dbReference type="KEGG" id="vg:29124777"/>
<dbReference type="Proteomes" id="UP000201386">
    <property type="component" value="Segment"/>
</dbReference>
<evidence type="ECO:0000313" key="1">
    <source>
        <dbReference type="EMBL" id="AMM44235.1"/>
    </source>
</evidence>
<gene>
    <name evidence="1" type="primary">65</name>
    <name evidence="1" type="ORF">KELLEZIO_65</name>
</gene>
<dbReference type="RefSeq" id="YP_009301322.1">
    <property type="nucleotide sequence ID" value="NC_031231.1"/>
</dbReference>
<evidence type="ECO:0000313" key="2">
    <source>
        <dbReference type="Proteomes" id="UP000201386"/>
    </source>
</evidence>
<dbReference type="EMBL" id="KU647626">
    <property type="protein sequence ID" value="AMM44235.1"/>
    <property type="molecule type" value="Genomic_DNA"/>
</dbReference>
<accession>A0A140G6F0</accession>
<dbReference type="GeneID" id="29124777"/>
<sequence length="72" mass="8033">MALEIKLRMRKSGGTPRGRDVAVFVSNDEAQSQSAGTIILAEAELDVMRYLDVLHVRESDNWDIILSTEKEG</sequence>
<name>A0A140G6F0_9CAUD</name>
<organism evidence="1 2">
    <name type="scientific">Arthrobacter phage KellEzio</name>
    <dbReference type="NCBI Taxonomy" id="1796995"/>
    <lineage>
        <taxon>Viruses</taxon>
        <taxon>Duplodnaviria</taxon>
        <taxon>Heunggongvirae</taxon>
        <taxon>Uroviricota</taxon>
        <taxon>Caudoviricetes</taxon>
        <taxon>Kelleziovirus</taxon>
        <taxon>Kelleziovirus kellezzio</taxon>
    </lineage>
</organism>
<keyword evidence="2" id="KW-1185">Reference proteome</keyword>